<dbReference type="AlphaFoldDB" id="A0A2I1P9D3"/>
<evidence type="ECO:0000313" key="2">
    <source>
        <dbReference type="Proteomes" id="UP000234206"/>
    </source>
</evidence>
<reference evidence="1 2" key="1">
    <citation type="submission" date="2017-12" db="EMBL/GenBank/DDBJ databases">
        <title>Phylogenetic diversity of female urinary microbiome.</title>
        <authorList>
            <person name="Thomas-White K."/>
            <person name="Wolfe A.J."/>
        </authorList>
    </citation>
    <scope>NUCLEOTIDE SEQUENCE [LARGE SCALE GENOMIC DNA]</scope>
    <source>
        <strain evidence="1 2">UMB1298</strain>
    </source>
</reference>
<dbReference type="SUPFAM" id="SSF54197">
    <property type="entry name" value="HIT-like"/>
    <property type="match status" value="1"/>
</dbReference>
<dbReference type="RefSeq" id="WP_101849862.1">
    <property type="nucleotide sequence ID" value="NZ_JBHLVH010000004.1"/>
</dbReference>
<gene>
    <name evidence="1" type="ORF">CYJ76_08715</name>
</gene>
<proteinExistence type="predicted"/>
<dbReference type="OrthoDB" id="3867598at2"/>
<evidence type="ECO:0008006" key="3">
    <source>
        <dbReference type="Google" id="ProtNLM"/>
    </source>
</evidence>
<comment type="caution">
    <text evidence="1">The sequence shown here is derived from an EMBL/GenBank/DDBJ whole genome shotgun (WGS) entry which is preliminary data.</text>
</comment>
<dbReference type="EMBL" id="PKIZ01000016">
    <property type="protein sequence ID" value="PKZ41246.1"/>
    <property type="molecule type" value="Genomic_DNA"/>
</dbReference>
<protein>
    <recommendedName>
        <fullName evidence="3">HIT domain-containing protein</fullName>
    </recommendedName>
</protein>
<dbReference type="InterPro" id="IPR036265">
    <property type="entry name" value="HIT-like_sf"/>
</dbReference>
<dbReference type="Proteomes" id="UP000234206">
    <property type="component" value="Unassembled WGS sequence"/>
</dbReference>
<keyword evidence="2" id="KW-1185">Reference proteome</keyword>
<evidence type="ECO:0000313" key="1">
    <source>
        <dbReference type="EMBL" id="PKZ41246.1"/>
    </source>
</evidence>
<accession>A0A2I1P9D3</accession>
<name>A0A2I1P9D3_9MICO</name>
<sequence length="101" mass="10863">MLLEDAPLDLLATLGPLMQRLSQAVKQVPGVARTHFGWWNDGSAHFHMHALARPAGMMRARGVNLAYWDDVLHPLEPGLQAEKIRIVAAAMAAGGGLDLTG</sequence>
<organism evidence="1 2">
    <name type="scientific">Kytococcus schroeteri</name>
    <dbReference type="NCBI Taxonomy" id="138300"/>
    <lineage>
        <taxon>Bacteria</taxon>
        <taxon>Bacillati</taxon>
        <taxon>Actinomycetota</taxon>
        <taxon>Actinomycetes</taxon>
        <taxon>Micrococcales</taxon>
        <taxon>Kytococcaceae</taxon>
        <taxon>Kytococcus</taxon>
    </lineage>
</organism>
<dbReference type="Gene3D" id="3.30.428.10">
    <property type="entry name" value="HIT-like"/>
    <property type="match status" value="1"/>
</dbReference>